<dbReference type="Gene3D" id="2.170.270.10">
    <property type="entry name" value="SET domain"/>
    <property type="match status" value="1"/>
</dbReference>
<dbReference type="Pfam" id="PF00856">
    <property type="entry name" value="SET"/>
    <property type="match status" value="1"/>
</dbReference>
<dbReference type="AlphaFoldDB" id="A0A4U0TQR4"/>
<sequence length="594" mass="66594">MDMRALGAGTSAANVFDPCDNRLLADLNFVLRQESNTLTIVRDRRSHALASAALVVLAAPAPVPRTRAAEANVSAYEVNSDDATPASRHAVPIDPIDVWGTRPTKRRKTAGWIQPGSTSQSTATSDVISSQVESQATCVSQRQKRVSDNPSVQPSTLDKLVSGVWASIYGGIKLDPVEVIGQWQAIESSGRPKLLMDTASEDFQGANVAGMFERMSLLTRRISQTSRTCRSLEVIVQAYWMRCFDDHVAELALATTREKAKKRAMSQACADFKWSDKELRNKMSVWRGYYDIQQSGGWVALVFAGMGLYRFCKYRVSFNDEAFQTLRALRHRWEVAADTIHPHWRQLLRIIGGSIERRYTGHPHDWVVGSPSDEAIPLAPTYYQWDPDFSYTHLFESIVDEDVWCDFDPRTVTTKEAQDALKCQSCGEHQSDESAHNNCLCFPNLYSSAKAAFLPVQVFRTPTGKNNGLIACMSFEPGIAIGEFIGEVTAGLVNVDVMIGQTEKATYQISQRRQGNHLRFVNHSCQPNSQYERFVWLGKQRIVLVSRGVEAGNEITVDYSDTYWRHLDKVCLCGKPTCRYKERDRDLLTPPESE</sequence>
<dbReference type="InterPro" id="IPR053105">
    <property type="entry name" value="Class_V-like_SAM-MTase"/>
</dbReference>
<feature type="compositionally biased region" description="Polar residues" evidence="1">
    <location>
        <begin position="115"/>
        <end position="128"/>
    </location>
</feature>
<accession>A0A4U0TQR4</accession>
<dbReference type="SUPFAM" id="SSF82199">
    <property type="entry name" value="SET domain"/>
    <property type="match status" value="1"/>
</dbReference>
<gene>
    <name evidence="3" type="ORF">B0A50_06740</name>
</gene>
<reference evidence="3 4" key="1">
    <citation type="submission" date="2017-03" db="EMBL/GenBank/DDBJ databases">
        <title>Genomes of endolithic fungi from Antarctica.</title>
        <authorList>
            <person name="Coleine C."/>
            <person name="Masonjones S."/>
            <person name="Stajich J.E."/>
        </authorList>
    </citation>
    <scope>NUCLEOTIDE SEQUENCE [LARGE SCALE GENOMIC DNA]</scope>
    <source>
        <strain evidence="3 4">CCFEE 6315</strain>
    </source>
</reference>
<protein>
    <recommendedName>
        <fullName evidence="2">SET domain-containing protein</fullName>
    </recommendedName>
</protein>
<evidence type="ECO:0000313" key="3">
    <source>
        <dbReference type="EMBL" id="TKA24420.1"/>
    </source>
</evidence>
<feature type="domain" description="SET" evidence="2">
    <location>
        <begin position="454"/>
        <end position="560"/>
    </location>
</feature>
<evidence type="ECO:0000259" key="2">
    <source>
        <dbReference type="PROSITE" id="PS50280"/>
    </source>
</evidence>
<name>A0A4U0TQR4_9PEZI</name>
<dbReference type="PANTHER" id="PTHR47250:SF3">
    <property type="entry name" value="HISTONE-LYSINE N-METHYLTRANSFERASE SET-6"/>
    <property type="match status" value="1"/>
</dbReference>
<feature type="region of interest" description="Disordered" evidence="1">
    <location>
        <begin position="107"/>
        <end position="128"/>
    </location>
</feature>
<comment type="caution">
    <text evidence="3">The sequence shown here is derived from an EMBL/GenBank/DDBJ whole genome shotgun (WGS) entry which is preliminary data.</text>
</comment>
<dbReference type="PANTHER" id="PTHR47250">
    <property type="entry name" value="HISTONE-LYSINE N-METHYLTRANSFERASE SET-6"/>
    <property type="match status" value="1"/>
</dbReference>
<organism evidence="3 4">
    <name type="scientific">Salinomyces thailandicus</name>
    <dbReference type="NCBI Taxonomy" id="706561"/>
    <lineage>
        <taxon>Eukaryota</taxon>
        <taxon>Fungi</taxon>
        <taxon>Dikarya</taxon>
        <taxon>Ascomycota</taxon>
        <taxon>Pezizomycotina</taxon>
        <taxon>Dothideomycetes</taxon>
        <taxon>Dothideomycetidae</taxon>
        <taxon>Mycosphaerellales</taxon>
        <taxon>Teratosphaeriaceae</taxon>
        <taxon>Salinomyces</taxon>
    </lineage>
</organism>
<dbReference type="EMBL" id="NAJL01000044">
    <property type="protein sequence ID" value="TKA24420.1"/>
    <property type="molecule type" value="Genomic_DNA"/>
</dbReference>
<dbReference type="InterPro" id="IPR046341">
    <property type="entry name" value="SET_dom_sf"/>
</dbReference>
<evidence type="ECO:0000313" key="4">
    <source>
        <dbReference type="Proteomes" id="UP000308549"/>
    </source>
</evidence>
<keyword evidence="4" id="KW-1185">Reference proteome</keyword>
<dbReference type="SMART" id="SM00317">
    <property type="entry name" value="SET"/>
    <property type="match status" value="1"/>
</dbReference>
<proteinExistence type="predicted"/>
<dbReference type="InterPro" id="IPR001214">
    <property type="entry name" value="SET_dom"/>
</dbReference>
<evidence type="ECO:0000256" key="1">
    <source>
        <dbReference type="SAM" id="MobiDB-lite"/>
    </source>
</evidence>
<dbReference type="PROSITE" id="PS50280">
    <property type="entry name" value="SET"/>
    <property type="match status" value="1"/>
</dbReference>
<dbReference type="Proteomes" id="UP000308549">
    <property type="component" value="Unassembled WGS sequence"/>
</dbReference>
<dbReference type="OrthoDB" id="10261904at2759"/>